<reference evidence="2 3" key="1">
    <citation type="submission" date="2024-10" db="EMBL/GenBank/DDBJ databases">
        <title>The Natural Products Discovery Center: Release of the First 8490 Sequenced Strains for Exploring Actinobacteria Biosynthetic Diversity.</title>
        <authorList>
            <person name="Kalkreuter E."/>
            <person name="Kautsar S.A."/>
            <person name="Yang D."/>
            <person name="Bader C.D."/>
            <person name="Teijaro C.N."/>
            <person name="Fluegel L."/>
            <person name="Davis C.M."/>
            <person name="Simpson J.R."/>
            <person name="Lauterbach L."/>
            <person name="Steele A.D."/>
            <person name="Gui C."/>
            <person name="Meng S."/>
            <person name="Li G."/>
            <person name="Viehrig K."/>
            <person name="Ye F."/>
            <person name="Su P."/>
            <person name="Kiefer A.F."/>
            <person name="Nichols A."/>
            <person name="Cepeda A.J."/>
            <person name="Yan W."/>
            <person name="Fan B."/>
            <person name="Jiang Y."/>
            <person name="Adhikari A."/>
            <person name="Zheng C.-J."/>
            <person name="Schuster L."/>
            <person name="Cowan T.M."/>
            <person name="Smanski M.J."/>
            <person name="Chevrette M.G."/>
            <person name="De Carvalho L.P.S."/>
            <person name="Shen B."/>
        </authorList>
    </citation>
    <scope>NUCLEOTIDE SEQUENCE [LARGE SCALE GENOMIC DNA]</scope>
    <source>
        <strain evidence="2 3">NPDC019275</strain>
    </source>
</reference>
<dbReference type="InterPro" id="IPR002514">
    <property type="entry name" value="Transposase_8"/>
</dbReference>
<accession>A0ABW7XBD6</accession>
<gene>
    <name evidence="2" type="ORF">ACH49W_34320</name>
</gene>
<dbReference type="SUPFAM" id="SSF46689">
    <property type="entry name" value="Homeodomain-like"/>
    <property type="match status" value="1"/>
</dbReference>
<sequence>MPKSFPLSMRRQVCARLRAGEPVAQIAEETGISPATLFRWKAQVLVDAGVREGIPSVEADELASAKKRIAALEAELKLTRDACELFNAQAVVSPKGGSGSSKG</sequence>
<evidence type="ECO:0000313" key="2">
    <source>
        <dbReference type="EMBL" id="MFI2478457.1"/>
    </source>
</evidence>
<proteinExistence type="predicted"/>
<dbReference type="InterPro" id="IPR009057">
    <property type="entry name" value="Homeodomain-like_sf"/>
</dbReference>
<name>A0ABW7XBD6_9NOCA</name>
<evidence type="ECO:0000256" key="1">
    <source>
        <dbReference type="SAM" id="Coils"/>
    </source>
</evidence>
<keyword evidence="1" id="KW-0175">Coiled coil</keyword>
<comment type="caution">
    <text evidence="2">The sequence shown here is derived from an EMBL/GenBank/DDBJ whole genome shotgun (WGS) entry which is preliminary data.</text>
</comment>
<keyword evidence="3" id="KW-1185">Reference proteome</keyword>
<evidence type="ECO:0000313" key="3">
    <source>
        <dbReference type="Proteomes" id="UP001611415"/>
    </source>
</evidence>
<protein>
    <submittedName>
        <fullName evidence="2">Transposase</fullName>
    </submittedName>
</protein>
<feature type="coiled-coil region" evidence="1">
    <location>
        <begin position="62"/>
        <end position="89"/>
    </location>
</feature>
<organism evidence="2 3">
    <name type="scientific">Nocardia xishanensis</name>
    <dbReference type="NCBI Taxonomy" id="238964"/>
    <lineage>
        <taxon>Bacteria</taxon>
        <taxon>Bacillati</taxon>
        <taxon>Actinomycetota</taxon>
        <taxon>Actinomycetes</taxon>
        <taxon>Mycobacteriales</taxon>
        <taxon>Nocardiaceae</taxon>
        <taxon>Nocardia</taxon>
    </lineage>
</organism>
<dbReference type="Gene3D" id="1.10.10.60">
    <property type="entry name" value="Homeodomain-like"/>
    <property type="match status" value="1"/>
</dbReference>
<dbReference type="Pfam" id="PF01527">
    <property type="entry name" value="HTH_Tnp_1"/>
    <property type="match status" value="1"/>
</dbReference>
<dbReference type="EMBL" id="JBIRYO010000040">
    <property type="protein sequence ID" value="MFI2478457.1"/>
    <property type="molecule type" value="Genomic_DNA"/>
</dbReference>
<dbReference type="RefSeq" id="WP_397095960.1">
    <property type="nucleotide sequence ID" value="NZ_JBIRYO010000040.1"/>
</dbReference>
<dbReference type="Proteomes" id="UP001611415">
    <property type="component" value="Unassembled WGS sequence"/>
</dbReference>